<reference evidence="1 2" key="1">
    <citation type="submission" date="2017-03" db="EMBL/GenBank/DDBJ databases">
        <title>wgs assembly of Dolosigranulum pigrum KPL CDC strains.</title>
        <authorList>
            <person name="Brugger S.D."/>
            <person name="Pettigrew M."/>
            <person name="Kong Y."/>
            <person name="Lemon K.P."/>
        </authorList>
    </citation>
    <scope>NUCLEOTIDE SEQUENCE [LARGE SCALE GENOMIC DNA]</scope>
    <source>
        <strain evidence="1 2">KPL1931_CDC4294-98</strain>
    </source>
</reference>
<organism evidence="1 2">
    <name type="scientific">Dolosigranulum pigrum</name>
    <dbReference type="NCBI Taxonomy" id="29394"/>
    <lineage>
        <taxon>Bacteria</taxon>
        <taxon>Bacillati</taxon>
        <taxon>Bacillota</taxon>
        <taxon>Bacilli</taxon>
        <taxon>Lactobacillales</taxon>
        <taxon>Carnobacteriaceae</taxon>
        <taxon>Dolosigranulum</taxon>
    </lineage>
</organism>
<sequence length="162" mass="19287">MAKQIVEIDYQDEDYLLQLKYPDMVFSKDTAVYYHFLSTILPFQLYMVLPEDSSTVIQTDYPVRVNYCNLSADEIMTVNSSMEYPIRVTSLERTVYDMMNDETANLEMIKEMLDEYADRDNRNKEQFIHYFGAFYDLNDHSEKEQFLTKHAGYRKPVKFSIN</sequence>
<gene>
    <name evidence="1" type="ORF">B8A44_04115</name>
</gene>
<dbReference type="RefSeq" id="WP_112790004.1">
    <property type="nucleotide sequence ID" value="NZ_CP040424.1"/>
</dbReference>
<protein>
    <submittedName>
        <fullName evidence="1">Uncharacterized protein</fullName>
    </submittedName>
</protein>
<dbReference type="EMBL" id="NAQV01000011">
    <property type="protein sequence ID" value="RAN63935.1"/>
    <property type="molecule type" value="Genomic_DNA"/>
</dbReference>
<evidence type="ECO:0000313" key="1">
    <source>
        <dbReference type="EMBL" id="RAN63935.1"/>
    </source>
</evidence>
<proteinExistence type="predicted"/>
<comment type="caution">
    <text evidence="1">The sequence shown here is derived from an EMBL/GenBank/DDBJ whole genome shotgun (WGS) entry which is preliminary data.</text>
</comment>
<accession>A0A328KLU8</accession>
<dbReference type="Proteomes" id="UP000249099">
    <property type="component" value="Unassembled WGS sequence"/>
</dbReference>
<dbReference type="AlphaFoldDB" id="A0A328KLU8"/>
<evidence type="ECO:0000313" key="2">
    <source>
        <dbReference type="Proteomes" id="UP000249099"/>
    </source>
</evidence>
<name>A0A328KLU8_9LACT</name>